<dbReference type="RefSeq" id="WP_158767672.1">
    <property type="nucleotide sequence ID" value="NZ_CP047045.1"/>
</dbReference>
<evidence type="ECO:0000256" key="2">
    <source>
        <dbReference type="ARBA" id="ARBA00007511"/>
    </source>
</evidence>
<dbReference type="PANTHER" id="PTHR30238">
    <property type="entry name" value="MEMBRANE BOUND PREDICTED REDOX MODULATOR"/>
    <property type="match status" value="1"/>
</dbReference>
<dbReference type="GO" id="GO:0016020">
    <property type="term" value="C:membrane"/>
    <property type="evidence" value="ECO:0007669"/>
    <property type="project" value="UniProtKB-SubCell"/>
</dbReference>
<feature type="transmembrane region" description="Helical" evidence="6">
    <location>
        <begin position="231"/>
        <end position="249"/>
    </location>
</feature>
<name>A0A6I6MN13_9CAUL</name>
<feature type="transmembrane region" description="Helical" evidence="6">
    <location>
        <begin position="171"/>
        <end position="194"/>
    </location>
</feature>
<keyword evidence="4 6" id="KW-1133">Transmembrane helix</keyword>
<accession>A0A6I6MN13</accession>
<evidence type="ECO:0000256" key="6">
    <source>
        <dbReference type="SAM" id="Phobius"/>
    </source>
</evidence>
<reference evidence="8" key="1">
    <citation type="submission" date="2019-12" db="EMBL/GenBank/DDBJ databases">
        <title>Complete genome of Terracaulis silvestris 0127_4.</title>
        <authorList>
            <person name="Vieira S."/>
            <person name="Riedel T."/>
            <person name="Sproer C."/>
            <person name="Pascual J."/>
            <person name="Boedeker C."/>
            <person name="Overmann J."/>
        </authorList>
    </citation>
    <scope>NUCLEOTIDE SEQUENCE [LARGE SCALE GENOMIC DNA]</scope>
    <source>
        <strain evidence="8">0127_4</strain>
    </source>
</reference>
<proteinExistence type="inferred from homology"/>
<feature type="transmembrane region" description="Helical" evidence="6">
    <location>
        <begin position="146"/>
        <end position="165"/>
    </location>
</feature>
<gene>
    <name evidence="7" type="ORF">DSM104635_03770</name>
</gene>
<feature type="transmembrane region" description="Helical" evidence="6">
    <location>
        <begin position="100"/>
        <end position="119"/>
    </location>
</feature>
<dbReference type="InterPro" id="IPR005496">
    <property type="entry name" value="Integral_membrane_TerC"/>
</dbReference>
<feature type="transmembrane region" description="Helical" evidence="6">
    <location>
        <begin position="49"/>
        <end position="69"/>
    </location>
</feature>
<dbReference type="KEGG" id="tsv:DSM104635_03770"/>
<evidence type="ECO:0000256" key="1">
    <source>
        <dbReference type="ARBA" id="ARBA00004141"/>
    </source>
</evidence>
<organism evidence="7 8">
    <name type="scientific">Terricaulis silvestris</name>
    <dbReference type="NCBI Taxonomy" id="2686094"/>
    <lineage>
        <taxon>Bacteria</taxon>
        <taxon>Pseudomonadati</taxon>
        <taxon>Pseudomonadota</taxon>
        <taxon>Alphaproteobacteria</taxon>
        <taxon>Caulobacterales</taxon>
        <taxon>Caulobacteraceae</taxon>
        <taxon>Terricaulis</taxon>
    </lineage>
</organism>
<evidence type="ECO:0000313" key="8">
    <source>
        <dbReference type="Proteomes" id="UP000431269"/>
    </source>
</evidence>
<evidence type="ECO:0000313" key="7">
    <source>
        <dbReference type="EMBL" id="QGZ96905.1"/>
    </source>
</evidence>
<keyword evidence="3 6" id="KW-0812">Transmembrane</keyword>
<evidence type="ECO:0000256" key="3">
    <source>
        <dbReference type="ARBA" id="ARBA00022692"/>
    </source>
</evidence>
<protein>
    <submittedName>
        <fullName evidence="7">Integral membrane protein, YkoY family</fullName>
    </submittedName>
</protein>
<keyword evidence="8" id="KW-1185">Reference proteome</keyword>
<keyword evidence="5 6" id="KW-0472">Membrane</keyword>
<evidence type="ECO:0000256" key="4">
    <source>
        <dbReference type="ARBA" id="ARBA00022989"/>
    </source>
</evidence>
<comment type="similarity">
    <text evidence="2">Belongs to the TerC family.</text>
</comment>
<dbReference type="EMBL" id="CP047045">
    <property type="protein sequence ID" value="QGZ96905.1"/>
    <property type="molecule type" value="Genomic_DNA"/>
</dbReference>
<dbReference type="Proteomes" id="UP000431269">
    <property type="component" value="Chromosome"/>
</dbReference>
<dbReference type="Pfam" id="PF03741">
    <property type="entry name" value="TerC"/>
    <property type="match status" value="1"/>
</dbReference>
<dbReference type="PANTHER" id="PTHR30238:SF4">
    <property type="entry name" value="SLL1022 PROTEIN"/>
    <property type="match status" value="1"/>
</dbReference>
<dbReference type="AlphaFoldDB" id="A0A6I6MN13"/>
<comment type="subcellular location">
    <subcellularLocation>
        <location evidence="1">Membrane</location>
        <topology evidence="1">Multi-pass membrane protein</topology>
    </subcellularLocation>
</comment>
<feature type="transmembrane region" description="Helical" evidence="6">
    <location>
        <begin position="206"/>
        <end position="225"/>
    </location>
</feature>
<evidence type="ECO:0000256" key="5">
    <source>
        <dbReference type="ARBA" id="ARBA00023136"/>
    </source>
</evidence>
<sequence length="262" mass="28434">MDILATPAFWVSLSALTFLEIVLGIDNLLFVSIAIGKLKGKQQDQARRVGVWGAMILRIIMLSGIFWIIQLDEHPLFALPEGWAALILGMSADAHAIEEFTYFTIKDLILLAGGLFLLVKGTQEIHASVQGTHHEEAEAKNDFNAVLLQLGVINIVFSLDSVITAVGMTDILAVMIAAVVISTLVMAIAAKPLAEYIEENPTMKMLALAFILLVGVALVADGLGFHIPRGYLYFAIAFSLGVELLNIRARRRDEAAAEKAAH</sequence>
<feature type="transmembrane region" description="Helical" evidence="6">
    <location>
        <begin position="12"/>
        <end position="37"/>
    </location>
</feature>